<dbReference type="GO" id="GO:0030246">
    <property type="term" value="F:carbohydrate binding"/>
    <property type="evidence" value="ECO:0007669"/>
    <property type="project" value="InterPro"/>
</dbReference>
<evidence type="ECO:0000256" key="1">
    <source>
        <dbReference type="SAM" id="MobiDB-lite"/>
    </source>
</evidence>
<keyword evidence="3" id="KW-1185">Reference proteome</keyword>
<feature type="region of interest" description="Disordered" evidence="1">
    <location>
        <begin position="1"/>
        <end position="25"/>
    </location>
</feature>
<dbReference type="Gramene" id="OE9A088321T1">
    <property type="protein sequence ID" value="OE9A088321C1"/>
    <property type="gene ID" value="OE9A088321"/>
</dbReference>
<dbReference type="InterPro" id="IPR011013">
    <property type="entry name" value="Gal_mutarotase_sf_dom"/>
</dbReference>
<gene>
    <name evidence="2" type="ORF">OLEA9_A088321</name>
</gene>
<reference evidence="2 3" key="1">
    <citation type="submission" date="2019-12" db="EMBL/GenBank/DDBJ databases">
        <authorList>
            <person name="Alioto T."/>
            <person name="Alioto T."/>
            <person name="Gomez Garrido J."/>
        </authorList>
    </citation>
    <scope>NUCLEOTIDE SEQUENCE [LARGE SCALE GENOMIC DNA]</scope>
</reference>
<evidence type="ECO:0000313" key="3">
    <source>
        <dbReference type="Proteomes" id="UP000594638"/>
    </source>
</evidence>
<proteinExistence type="predicted"/>
<dbReference type="EMBL" id="CACTIH010005712">
    <property type="protein sequence ID" value="CAA3000802.1"/>
    <property type="molecule type" value="Genomic_DNA"/>
</dbReference>
<comment type="caution">
    <text evidence="2">The sequence shown here is derived from an EMBL/GenBank/DDBJ whole genome shotgun (WGS) entry which is preliminary data.</text>
</comment>
<dbReference type="SUPFAM" id="SSF74650">
    <property type="entry name" value="Galactose mutarotase-like"/>
    <property type="match status" value="1"/>
</dbReference>
<dbReference type="GO" id="GO:0005975">
    <property type="term" value="P:carbohydrate metabolic process"/>
    <property type="evidence" value="ECO:0007669"/>
    <property type="project" value="InterPro"/>
</dbReference>
<accession>A0A8S0T690</accession>
<dbReference type="Gene3D" id="2.60.40.1360">
    <property type="match status" value="1"/>
</dbReference>
<dbReference type="AlphaFoldDB" id="A0A8S0T690"/>
<name>A0A8S0T690_OLEEU</name>
<protein>
    <submittedName>
        <fullName evidence="2">Alpha-mannosidase-like isoform X2</fullName>
    </submittedName>
</protein>
<organism evidence="2 3">
    <name type="scientific">Olea europaea subsp. europaea</name>
    <dbReference type="NCBI Taxonomy" id="158383"/>
    <lineage>
        <taxon>Eukaryota</taxon>
        <taxon>Viridiplantae</taxon>
        <taxon>Streptophyta</taxon>
        <taxon>Embryophyta</taxon>
        <taxon>Tracheophyta</taxon>
        <taxon>Spermatophyta</taxon>
        <taxon>Magnoliopsida</taxon>
        <taxon>eudicotyledons</taxon>
        <taxon>Gunneridae</taxon>
        <taxon>Pentapetalae</taxon>
        <taxon>asterids</taxon>
        <taxon>lamiids</taxon>
        <taxon>Lamiales</taxon>
        <taxon>Oleaceae</taxon>
        <taxon>Oleeae</taxon>
        <taxon>Olea</taxon>
    </lineage>
</organism>
<feature type="compositionally biased region" description="Basic and acidic residues" evidence="1">
    <location>
        <begin position="1"/>
        <end position="13"/>
    </location>
</feature>
<dbReference type="OrthoDB" id="2016903at2759"/>
<sequence>MDDAKGSETDALKETSLSANQDKSEMKRMAWEVEDHNGSDSDPIRGGPMEMSIVIFELASMEIWTFLLRF</sequence>
<evidence type="ECO:0000313" key="2">
    <source>
        <dbReference type="EMBL" id="CAA3000802.1"/>
    </source>
</evidence>
<dbReference type="GO" id="GO:0003824">
    <property type="term" value="F:catalytic activity"/>
    <property type="evidence" value="ECO:0007669"/>
    <property type="project" value="InterPro"/>
</dbReference>
<dbReference type="Proteomes" id="UP000594638">
    <property type="component" value="Unassembled WGS sequence"/>
</dbReference>